<feature type="region of interest" description="Disordered" evidence="1">
    <location>
        <begin position="1"/>
        <end position="21"/>
    </location>
</feature>
<dbReference type="OrthoDB" id="5525715at2"/>
<sequence>MVDGDDAQIGSDAPALSAGGTSRDWSLLSLGAGLFSVGWAAAILWPSVGDLPAWPAASVGIFALMFARAPGRPLLRGLGAFLGALGLIVGAGKILALWGLLELIT</sequence>
<accession>A0A2S9YMQ8</accession>
<feature type="transmembrane region" description="Helical" evidence="2">
    <location>
        <begin position="25"/>
        <end position="45"/>
    </location>
</feature>
<dbReference type="AlphaFoldDB" id="A0A2S9YMQ8"/>
<reference evidence="3 4" key="1">
    <citation type="submission" date="2018-03" db="EMBL/GenBank/DDBJ databases">
        <title>Draft Genome Sequences of the Obligatory Marine Myxobacteria Enhygromyxa salina SWB007.</title>
        <authorList>
            <person name="Poehlein A."/>
            <person name="Moghaddam J.A."/>
            <person name="Harms H."/>
            <person name="Alanjari M."/>
            <person name="Koenig G.M."/>
            <person name="Daniel R."/>
            <person name="Schaeberle T.F."/>
        </authorList>
    </citation>
    <scope>NUCLEOTIDE SEQUENCE [LARGE SCALE GENOMIC DNA]</scope>
    <source>
        <strain evidence="3 4">SWB007</strain>
    </source>
</reference>
<feature type="transmembrane region" description="Helical" evidence="2">
    <location>
        <begin position="51"/>
        <end position="67"/>
    </location>
</feature>
<evidence type="ECO:0000313" key="4">
    <source>
        <dbReference type="Proteomes" id="UP000238823"/>
    </source>
</evidence>
<name>A0A2S9YMQ8_9BACT</name>
<evidence type="ECO:0000256" key="2">
    <source>
        <dbReference type="SAM" id="Phobius"/>
    </source>
</evidence>
<keyword evidence="2" id="KW-0472">Membrane</keyword>
<keyword evidence="2" id="KW-1133">Transmembrane helix</keyword>
<comment type="caution">
    <text evidence="3">The sequence shown here is derived from an EMBL/GenBank/DDBJ whole genome shotgun (WGS) entry which is preliminary data.</text>
</comment>
<evidence type="ECO:0000256" key="1">
    <source>
        <dbReference type="SAM" id="MobiDB-lite"/>
    </source>
</evidence>
<organism evidence="3 4">
    <name type="scientific">Enhygromyxa salina</name>
    <dbReference type="NCBI Taxonomy" id="215803"/>
    <lineage>
        <taxon>Bacteria</taxon>
        <taxon>Pseudomonadati</taxon>
        <taxon>Myxococcota</taxon>
        <taxon>Polyangia</taxon>
        <taxon>Nannocystales</taxon>
        <taxon>Nannocystaceae</taxon>
        <taxon>Enhygromyxa</taxon>
    </lineage>
</organism>
<dbReference type="Proteomes" id="UP000238823">
    <property type="component" value="Unassembled WGS sequence"/>
</dbReference>
<gene>
    <name evidence="3" type="ORF">ENSA7_39160</name>
</gene>
<keyword evidence="2" id="KW-0812">Transmembrane</keyword>
<protein>
    <submittedName>
        <fullName evidence="3">Uncharacterized protein</fullName>
    </submittedName>
</protein>
<dbReference type="EMBL" id="PVNL01000076">
    <property type="protein sequence ID" value="PRQ06370.1"/>
    <property type="molecule type" value="Genomic_DNA"/>
</dbReference>
<feature type="transmembrane region" description="Helical" evidence="2">
    <location>
        <begin position="79"/>
        <end position="101"/>
    </location>
</feature>
<evidence type="ECO:0000313" key="3">
    <source>
        <dbReference type="EMBL" id="PRQ06370.1"/>
    </source>
</evidence>
<dbReference type="RefSeq" id="WP_106090879.1">
    <property type="nucleotide sequence ID" value="NZ_PVNL01000076.1"/>
</dbReference>
<proteinExistence type="predicted"/>